<dbReference type="EMBL" id="PVHK01000210">
    <property type="protein sequence ID" value="PRH39094.1"/>
    <property type="molecule type" value="Genomic_DNA"/>
</dbReference>
<gene>
    <name evidence="2" type="ORF">C6T65_28070</name>
</gene>
<comment type="caution">
    <text evidence="2">The sequence shown here is derived from an EMBL/GenBank/DDBJ whole genome shotgun (WGS) entry which is preliminary data.</text>
</comment>
<feature type="region of interest" description="Disordered" evidence="1">
    <location>
        <begin position="48"/>
        <end position="67"/>
    </location>
</feature>
<evidence type="ECO:0000313" key="3">
    <source>
        <dbReference type="Proteomes" id="UP000237632"/>
    </source>
</evidence>
<feature type="compositionally biased region" description="Basic residues" evidence="1">
    <location>
        <begin position="21"/>
        <end position="31"/>
    </location>
</feature>
<evidence type="ECO:0000313" key="2">
    <source>
        <dbReference type="EMBL" id="PRH39094.1"/>
    </source>
</evidence>
<evidence type="ECO:0000256" key="1">
    <source>
        <dbReference type="SAM" id="MobiDB-lite"/>
    </source>
</evidence>
<sequence length="67" mass="7728">MGGRGTRSLPVKKTERDRGRPRYALRNSIHRQQKNSLAGQFFLSYSSPYPLTQARHPDHRPILRAPT</sequence>
<reference evidence="2 3" key="1">
    <citation type="submission" date="2018-03" db="EMBL/GenBank/DDBJ databases">
        <authorList>
            <person name="Nguyen K."/>
            <person name="Fouts D."/>
            <person name="Sutton G."/>
        </authorList>
    </citation>
    <scope>NUCLEOTIDE SEQUENCE [LARGE SCALE GENOMIC DNA]</scope>
    <source>
        <strain evidence="2 3">AU3578</strain>
    </source>
</reference>
<dbReference type="Proteomes" id="UP000237632">
    <property type="component" value="Unassembled WGS sequence"/>
</dbReference>
<dbReference type="AlphaFoldDB" id="A0AA44Y0M2"/>
<accession>A0AA44Y0M2</accession>
<protein>
    <submittedName>
        <fullName evidence="2">Uncharacterized protein</fullName>
    </submittedName>
</protein>
<name>A0AA44Y0M2_BURVI</name>
<organism evidence="2 3">
    <name type="scientific">Burkholderia vietnamiensis</name>
    <dbReference type="NCBI Taxonomy" id="60552"/>
    <lineage>
        <taxon>Bacteria</taxon>
        <taxon>Pseudomonadati</taxon>
        <taxon>Pseudomonadota</taxon>
        <taxon>Betaproteobacteria</taxon>
        <taxon>Burkholderiales</taxon>
        <taxon>Burkholderiaceae</taxon>
        <taxon>Burkholderia</taxon>
        <taxon>Burkholderia cepacia complex</taxon>
    </lineage>
</organism>
<feature type="region of interest" description="Disordered" evidence="1">
    <location>
        <begin position="1"/>
        <end position="31"/>
    </location>
</feature>
<proteinExistence type="predicted"/>